<accession>D8QZJ0</accession>
<evidence type="ECO:0000313" key="5">
    <source>
        <dbReference type="EMBL" id="EFJ34811.1"/>
    </source>
</evidence>
<dbReference type="GO" id="GO:0016787">
    <property type="term" value="F:hydrolase activity"/>
    <property type="evidence" value="ECO:0007669"/>
    <property type="project" value="UniProtKB-KW"/>
</dbReference>
<gene>
    <name evidence="5" type="ORF">SELMODRAFT_405730</name>
</gene>
<dbReference type="Gene3D" id="3.40.50.300">
    <property type="entry name" value="P-loop containing nucleotide triphosphate hydrolases"/>
    <property type="match status" value="1"/>
</dbReference>
<sequence length="290" mass="32799">MKRGHVIVQDEDRRKKKKNAIQKVNPCDPEPLLSGDPAAAQSKNSSARGFYCIAPGDQRFGLLATFLKKNLKKKIVVIFSTYRSLLFHNQVLIALGIPNLSIHEKLDDAKARSTIDQFRDADRGLLLTTDAVFYGLIIPPVSDRSRSLCYLSDLCLTPHLCSHLQDWILQFEPPDDVEKYKQRPGQQQGGNNRGLLFLLPQEISFLKGVRDSDSFLQCEFSDIKTGILQSQMEKLVQKNFRIHQLSTEGYRSYFHAYASNPHKAIFNVKNLDPQASSASFGIKRPPKILV</sequence>
<evidence type="ECO:0000256" key="2">
    <source>
        <dbReference type="ARBA" id="ARBA00022806"/>
    </source>
</evidence>
<evidence type="ECO:0000259" key="4">
    <source>
        <dbReference type="SMART" id="SM01178"/>
    </source>
</evidence>
<organism evidence="6">
    <name type="scientific">Selaginella moellendorffii</name>
    <name type="common">Spikemoss</name>
    <dbReference type="NCBI Taxonomy" id="88036"/>
    <lineage>
        <taxon>Eukaryota</taxon>
        <taxon>Viridiplantae</taxon>
        <taxon>Streptophyta</taxon>
        <taxon>Embryophyta</taxon>
        <taxon>Tracheophyta</taxon>
        <taxon>Lycopodiopsida</taxon>
        <taxon>Selaginellales</taxon>
        <taxon>Selaginellaceae</taxon>
        <taxon>Selaginella</taxon>
    </lineage>
</organism>
<keyword evidence="2" id="KW-0067">ATP-binding</keyword>
<dbReference type="InterPro" id="IPR027417">
    <property type="entry name" value="P-loop_NTPase"/>
</dbReference>
<dbReference type="SUPFAM" id="SSF52540">
    <property type="entry name" value="P-loop containing nucleoside triphosphate hydrolases"/>
    <property type="match status" value="1"/>
</dbReference>
<feature type="region of interest" description="Disordered" evidence="3">
    <location>
        <begin position="1"/>
        <end position="41"/>
    </location>
</feature>
<protein>
    <recommendedName>
        <fullName evidence="4">ATP-dependent rRNA helicase SPB4-like C-terminal extension domain-containing protein</fullName>
    </recommendedName>
</protein>
<keyword evidence="2" id="KW-0347">Helicase</keyword>
<dbReference type="STRING" id="88036.D8QZJ0"/>
<dbReference type="KEGG" id="smo:SELMODRAFT_405730"/>
<dbReference type="InterPro" id="IPR025313">
    <property type="entry name" value="SPB4-like_CTE"/>
</dbReference>
<name>D8QZJ0_SELML</name>
<keyword evidence="2" id="KW-0547">Nucleotide-binding</keyword>
<keyword evidence="1" id="KW-0378">Hydrolase</keyword>
<dbReference type="OMA" id="VPSEKWF"/>
<evidence type="ECO:0000256" key="3">
    <source>
        <dbReference type="SAM" id="MobiDB-lite"/>
    </source>
</evidence>
<dbReference type="Gramene" id="EFJ34811">
    <property type="protein sequence ID" value="EFJ34811"/>
    <property type="gene ID" value="SELMODRAFT_405730"/>
</dbReference>
<dbReference type="GO" id="GO:0004386">
    <property type="term" value="F:helicase activity"/>
    <property type="evidence" value="ECO:0007669"/>
    <property type="project" value="UniProtKB-KW"/>
</dbReference>
<reference evidence="5 6" key="1">
    <citation type="journal article" date="2011" name="Science">
        <title>The Selaginella genome identifies genetic changes associated with the evolution of vascular plants.</title>
        <authorList>
            <person name="Banks J.A."/>
            <person name="Nishiyama T."/>
            <person name="Hasebe M."/>
            <person name="Bowman J.L."/>
            <person name="Gribskov M."/>
            <person name="dePamphilis C."/>
            <person name="Albert V.A."/>
            <person name="Aono N."/>
            <person name="Aoyama T."/>
            <person name="Ambrose B.A."/>
            <person name="Ashton N.W."/>
            <person name="Axtell M.J."/>
            <person name="Barker E."/>
            <person name="Barker M.S."/>
            <person name="Bennetzen J.L."/>
            <person name="Bonawitz N.D."/>
            <person name="Chapple C."/>
            <person name="Cheng C."/>
            <person name="Correa L.G."/>
            <person name="Dacre M."/>
            <person name="DeBarry J."/>
            <person name="Dreyer I."/>
            <person name="Elias M."/>
            <person name="Engstrom E.M."/>
            <person name="Estelle M."/>
            <person name="Feng L."/>
            <person name="Finet C."/>
            <person name="Floyd S.K."/>
            <person name="Frommer W.B."/>
            <person name="Fujita T."/>
            <person name="Gramzow L."/>
            <person name="Gutensohn M."/>
            <person name="Harholt J."/>
            <person name="Hattori M."/>
            <person name="Heyl A."/>
            <person name="Hirai T."/>
            <person name="Hiwatashi Y."/>
            <person name="Ishikawa M."/>
            <person name="Iwata M."/>
            <person name="Karol K.G."/>
            <person name="Koehler B."/>
            <person name="Kolukisaoglu U."/>
            <person name="Kubo M."/>
            <person name="Kurata T."/>
            <person name="Lalonde S."/>
            <person name="Li K."/>
            <person name="Li Y."/>
            <person name="Litt A."/>
            <person name="Lyons E."/>
            <person name="Manning G."/>
            <person name="Maruyama T."/>
            <person name="Michael T.P."/>
            <person name="Mikami K."/>
            <person name="Miyazaki S."/>
            <person name="Morinaga S."/>
            <person name="Murata T."/>
            <person name="Mueller-Roeber B."/>
            <person name="Nelson D.R."/>
            <person name="Obara M."/>
            <person name="Oguri Y."/>
            <person name="Olmstead R.G."/>
            <person name="Onodera N."/>
            <person name="Petersen B.L."/>
            <person name="Pils B."/>
            <person name="Prigge M."/>
            <person name="Rensing S.A."/>
            <person name="Riano-Pachon D.M."/>
            <person name="Roberts A.W."/>
            <person name="Sato Y."/>
            <person name="Scheller H.V."/>
            <person name="Schulz B."/>
            <person name="Schulz C."/>
            <person name="Shakirov E.V."/>
            <person name="Shibagaki N."/>
            <person name="Shinohara N."/>
            <person name="Shippen D.E."/>
            <person name="Soerensen I."/>
            <person name="Sotooka R."/>
            <person name="Sugimoto N."/>
            <person name="Sugita M."/>
            <person name="Sumikawa N."/>
            <person name="Tanurdzic M."/>
            <person name="Theissen G."/>
            <person name="Ulvskov P."/>
            <person name="Wakazuki S."/>
            <person name="Weng J.K."/>
            <person name="Willats W.W."/>
            <person name="Wipf D."/>
            <person name="Wolf P.G."/>
            <person name="Yang L."/>
            <person name="Zimmer A.D."/>
            <person name="Zhu Q."/>
            <person name="Mitros T."/>
            <person name="Hellsten U."/>
            <person name="Loque D."/>
            <person name="Otillar R."/>
            <person name="Salamov A."/>
            <person name="Schmutz J."/>
            <person name="Shapiro H."/>
            <person name="Lindquist E."/>
            <person name="Lucas S."/>
            <person name="Rokhsar D."/>
            <person name="Grigoriev I.V."/>
        </authorList>
    </citation>
    <scope>NUCLEOTIDE SEQUENCE [LARGE SCALE GENOMIC DNA]</scope>
</reference>
<dbReference type="Pfam" id="PF13959">
    <property type="entry name" value="CTE_SPB4"/>
    <property type="match status" value="1"/>
</dbReference>
<dbReference type="EMBL" id="GL377569">
    <property type="protein sequence ID" value="EFJ34811.1"/>
    <property type="molecule type" value="Genomic_DNA"/>
</dbReference>
<feature type="domain" description="ATP-dependent rRNA helicase SPB4-like C-terminal extension" evidence="4">
    <location>
        <begin position="227"/>
        <end position="290"/>
    </location>
</feature>
<dbReference type="Proteomes" id="UP000001514">
    <property type="component" value="Unassembled WGS sequence"/>
</dbReference>
<dbReference type="AlphaFoldDB" id="D8QZJ0"/>
<evidence type="ECO:0000313" key="6">
    <source>
        <dbReference type="Proteomes" id="UP000001514"/>
    </source>
</evidence>
<dbReference type="InParanoid" id="D8QZJ0"/>
<keyword evidence="6" id="KW-1185">Reference proteome</keyword>
<dbReference type="SMART" id="SM01178">
    <property type="entry name" value="DUF4217"/>
    <property type="match status" value="1"/>
</dbReference>
<dbReference type="eggNOG" id="KOG0342">
    <property type="taxonomic scope" value="Eukaryota"/>
</dbReference>
<proteinExistence type="predicted"/>
<dbReference type="HOGENOM" id="CLU_961072_0_0_1"/>
<evidence type="ECO:0000256" key="1">
    <source>
        <dbReference type="ARBA" id="ARBA00022801"/>
    </source>
</evidence>
<dbReference type="GO" id="GO:0005730">
    <property type="term" value="C:nucleolus"/>
    <property type="evidence" value="ECO:0000318"/>
    <property type="project" value="GO_Central"/>
</dbReference>